<gene>
    <name evidence="2" type="ORF">XccvBFoX1_gp66</name>
</gene>
<dbReference type="Proteomes" id="UP000671938">
    <property type="component" value="Segment"/>
</dbReference>
<keyword evidence="1" id="KW-1133">Transmembrane helix</keyword>
<sequence length="75" mass="8162">MARTSEYGAHQQFKAQISEVKLANLQAVIDRQDSRIKELIADAKSSHRDTLALGFMVGVLVACIAVALLKGFSQC</sequence>
<accession>A0A858NPH3</accession>
<keyword evidence="1" id="KW-0472">Membrane</keyword>
<name>A0A858NPH3_9CAUD</name>
<keyword evidence="3" id="KW-1185">Reference proteome</keyword>
<reference evidence="3" key="1">
    <citation type="submission" date="2020-03" db="EMBL/GenBank/DDBJ databases">
        <title>Development of an integrated pest management strategy to control Xanthomonas campestris pv. campestris by using bacteriophages.</title>
        <authorList>
            <person name="Holtappels D."/>
            <person name="Rombouts S."/>
            <person name="Lavigne R."/>
            <person name="Wagemans J."/>
        </authorList>
    </citation>
    <scope>NUCLEOTIDE SEQUENCE [LARGE SCALE GENOMIC DNA]</scope>
</reference>
<evidence type="ECO:0000256" key="1">
    <source>
        <dbReference type="SAM" id="Phobius"/>
    </source>
</evidence>
<feature type="transmembrane region" description="Helical" evidence="1">
    <location>
        <begin position="51"/>
        <end position="69"/>
    </location>
</feature>
<evidence type="ECO:0000313" key="2">
    <source>
        <dbReference type="EMBL" id="QJB21805.1"/>
    </source>
</evidence>
<protein>
    <submittedName>
        <fullName evidence="2">Uncharacterized protein</fullName>
    </submittedName>
</protein>
<evidence type="ECO:0000313" key="3">
    <source>
        <dbReference type="Proteomes" id="UP000671938"/>
    </source>
</evidence>
<organism evidence="2 3">
    <name type="scientific">Xanthomonas phage FoX1</name>
    <dbReference type="NCBI Taxonomy" id="2723897"/>
    <lineage>
        <taxon>Viruses</taxon>
        <taxon>Duplodnaviria</taxon>
        <taxon>Heunggongvirae</taxon>
        <taxon>Uroviricota</taxon>
        <taxon>Caudoviricetes</taxon>
        <taxon>Foxunavirus</taxon>
        <taxon>Foxunavirus fox1</taxon>
    </lineage>
</organism>
<keyword evidence="1" id="KW-0812">Transmembrane</keyword>
<proteinExistence type="predicted"/>
<dbReference type="EMBL" id="MT161381">
    <property type="protein sequence ID" value="QJB21805.1"/>
    <property type="molecule type" value="Genomic_DNA"/>
</dbReference>